<accession>A0A0S4PWD1</accession>
<reference evidence="1" key="2">
    <citation type="submission" date="2015-11" db="EMBL/GenBank/DDBJ databases">
        <authorList>
            <person name="Zhang Y."/>
            <person name="Guo Z."/>
        </authorList>
    </citation>
    <scope>NUCLEOTIDE SEQUENCE</scope>
    <source>
        <strain evidence="1">1</strain>
    </source>
</reference>
<evidence type="ECO:0000313" key="3">
    <source>
        <dbReference type="Proteomes" id="UP000029925"/>
    </source>
</evidence>
<dbReference type="GeneID" id="78152322"/>
<reference evidence="2 3" key="1">
    <citation type="journal article" date="2014" name="Genome Announc.">
        <title>Draft genome sequences of eight enterohepatic helicobacter species isolated from both laboratory and wild rodents.</title>
        <authorList>
            <person name="Sheh A."/>
            <person name="Shen Z."/>
            <person name="Fox J.G."/>
        </authorList>
    </citation>
    <scope>NUCLEOTIDE SEQUENCE [LARGE SCALE GENOMIC DNA]</scope>
    <source>
        <strain evidence="2 3">MIT 98-6810</strain>
    </source>
</reference>
<dbReference type="KEGG" id="hty:BN2458_PEG0762"/>
<reference evidence="4" key="3">
    <citation type="submission" date="2015-11" db="EMBL/GenBank/DDBJ databases">
        <authorList>
            <person name="Anvar S.Y."/>
        </authorList>
    </citation>
    <scope>NUCLEOTIDE SEQUENCE [LARGE SCALE GENOMIC DNA]</scope>
</reference>
<gene>
    <name evidence="1" type="ORF">BN2458_PEG0762</name>
    <name evidence="2" type="ORF">LS75_009365</name>
</gene>
<dbReference type="EMBL" id="LN907858">
    <property type="protein sequence ID" value="CUU39648.1"/>
    <property type="molecule type" value="Genomic_DNA"/>
</dbReference>
<dbReference type="RefSeq" id="WP_064504555.1">
    <property type="nucleotide sequence ID" value="NZ_CAOJBX010000022.1"/>
</dbReference>
<dbReference type="PATRIC" id="fig|76936.10.peg.746"/>
<proteinExistence type="predicted"/>
<dbReference type="EMBL" id="JRPF02000016">
    <property type="protein sequence ID" value="TLD77825.1"/>
    <property type="molecule type" value="Genomic_DNA"/>
</dbReference>
<dbReference type="OrthoDB" id="5328530at2"/>
<name>A0A0S4PWD1_9HELI</name>
<dbReference type="STRING" id="76936.BN2458_PEG0762"/>
<organism evidence="1 4">
    <name type="scientific">Helicobacter typhlonius</name>
    <dbReference type="NCBI Taxonomy" id="76936"/>
    <lineage>
        <taxon>Bacteria</taxon>
        <taxon>Pseudomonadati</taxon>
        <taxon>Campylobacterota</taxon>
        <taxon>Epsilonproteobacteria</taxon>
        <taxon>Campylobacterales</taxon>
        <taxon>Helicobacteraceae</taxon>
        <taxon>Helicobacter</taxon>
    </lineage>
</organism>
<dbReference type="AlphaFoldDB" id="A0A0S4PWD1"/>
<evidence type="ECO:0000313" key="1">
    <source>
        <dbReference type="EMBL" id="CUU39648.1"/>
    </source>
</evidence>
<protein>
    <submittedName>
        <fullName evidence="1">Uncharacterized protein</fullName>
    </submittedName>
</protein>
<sequence length="293" mass="33750">MKTISYFIIRYILILLLCNYIYANDEIAVINSLRHQNTAYHSALTQKNIDDRDKRGIVRINYNGEITLSGVIQMYLHQENEGNLFQSLTFYPDIQASSPLPYYGDEDYEYYTGIRLIADMKDDDFIEAKQIFGDNISINDKDILGGIAIRAMITLQDYYAVNEGDTSFDNGVYAKIKPQSLKLLSNSKRWFLSKGMAYSYFQEQLLLFPISKDSYINLRQSPNGKILTQIQKTDILEPCEYKENKGLILNLGQDSTNPKWLKVAYIPPEAKDTSKAIYGVIHESQVDYRCENQ</sequence>
<evidence type="ECO:0000313" key="4">
    <source>
        <dbReference type="Proteomes" id="UP000064525"/>
    </source>
</evidence>
<keyword evidence="3" id="KW-1185">Reference proteome</keyword>
<dbReference type="Proteomes" id="UP000064525">
    <property type="component" value="Chromosome I"/>
</dbReference>
<evidence type="ECO:0000313" key="2">
    <source>
        <dbReference type="EMBL" id="TLD77825.1"/>
    </source>
</evidence>
<dbReference type="Proteomes" id="UP000029925">
    <property type="component" value="Unassembled WGS sequence"/>
</dbReference>